<keyword evidence="1" id="KW-0285">Flavoprotein</keyword>
<keyword evidence="3 4" id="KW-0560">Oxidoreductase</keyword>
<dbReference type="InterPro" id="IPR004136">
    <property type="entry name" value="NMO"/>
</dbReference>
<dbReference type="Gene3D" id="3.20.20.70">
    <property type="entry name" value="Aldolase class I"/>
    <property type="match status" value="1"/>
</dbReference>
<evidence type="ECO:0000256" key="3">
    <source>
        <dbReference type="ARBA" id="ARBA00023002"/>
    </source>
</evidence>
<evidence type="ECO:0000313" key="4">
    <source>
        <dbReference type="EMBL" id="MDQ8193438.1"/>
    </source>
</evidence>
<reference evidence="4 5" key="1">
    <citation type="submission" date="2023-04" db="EMBL/GenBank/DDBJ databases">
        <title>A novel bacteria isolated from coastal sediment.</title>
        <authorList>
            <person name="Liu X.-J."/>
            <person name="Du Z.-J."/>
        </authorList>
    </citation>
    <scope>NUCLEOTIDE SEQUENCE [LARGE SCALE GENOMIC DNA]</scope>
    <source>
        <strain evidence="4 5">SDUM461004</strain>
    </source>
</reference>
<dbReference type="PANTHER" id="PTHR32332:SF33">
    <property type="entry name" value="NITRONATE MONOOXYGENASE DOMAIN-CONTAINING PROTEIN"/>
    <property type="match status" value="1"/>
</dbReference>
<dbReference type="RefSeq" id="WP_308983933.1">
    <property type="nucleotide sequence ID" value="NZ_JARXIC010000004.1"/>
</dbReference>
<dbReference type="PANTHER" id="PTHR32332">
    <property type="entry name" value="2-NITROPROPANE DIOXYGENASE"/>
    <property type="match status" value="1"/>
</dbReference>
<dbReference type="EMBL" id="JARXIC010000004">
    <property type="protein sequence ID" value="MDQ8193438.1"/>
    <property type="molecule type" value="Genomic_DNA"/>
</dbReference>
<keyword evidence="4" id="KW-0503">Monooxygenase</keyword>
<protein>
    <submittedName>
        <fullName evidence="4">Nitronate monooxygenase</fullName>
        <ecNumber evidence="4">1.13.12.-</ecNumber>
    </submittedName>
</protein>
<dbReference type="CDD" id="cd04730">
    <property type="entry name" value="NPD_like"/>
    <property type="match status" value="1"/>
</dbReference>
<dbReference type="Proteomes" id="UP001243717">
    <property type="component" value="Unassembled WGS sequence"/>
</dbReference>
<proteinExistence type="predicted"/>
<dbReference type="SUPFAM" id="SSF51412">
    <property type="entry name" value="Inosine monophosphate dehydrogenase (IMPDH)"/>
    <property type="match status" value="1"/>
</dbReference>
<evidence type="ECO:0000256" key="1">
    <source>
        <dbReference type="ARBA" id="ARBA00022630"/>
    </source>
</evidence>
<organism evidence="4 5">
    <name type="scientific">Thalassobacterium sedimentorum</name>
    <dbReference type="NCBI Taxonomy" id="3041258"/>
    <lineage>
        <taxon>Bacteria</taxon>
        <taxon>Pseudomonadati</taxon>
        <taxon>Verrucomicrobiota</taxon>
        <taxon>Opitutia</taxon>
        <taxon>Puniceicoccales</taxon>
        <taxon>Coraliomargaritaceae</taxon>
        <taxon>Thalassobacterium</taxon>
    </lineage>
</organism>
<dbReference type="EC" id="1.13.12.-" evidence="4"/>
<evidence type="ECO:0000313" key="5">
    <source>
        <dbReference type="Proteomes" id="UP001243717"/>
    </source>
</evidence>
<dbReference type="GO" id="GO:0004497">
    <property type="term" value="F:monooxygenase activity"/>
    <property type="evidence" value="ECO:0007669"/>
    <property type="project" value="UniProtKB-KW"/>
</dbReference>
<name>A0ABU1AFB3_9BACT</name>
<keyword evidence="2" id="KW-0288">FMN</keyword>
<keyword evidence="5" id="KW-1185">Reference proteome</keyword>
<sequence>MLNTLDSSQATAYPEIIQGGMGAGVSNWRLANAVAKRRQLGVISGTALDTILIRRLQDGDEGGHMRRAMAAFPYQEMVKPILRDWFIDGGKPIDETYKLKPMPTADMLREDEELLIVANFVEVYLAKEGNTGMVGINLLEKIQLPTLPSLFGAMLAEVDVVIMGGGIPLGIPGALDKMSQLQPVEMKLNVITSDRSQEFLTSFHPGTHVSAVQEPLKRPLFFAVISSDILAKTLVKKASGQVDGFVIEHYNAGGHNAPPRRGDAYSERDICSVEKVAALGLPFWMAGGCASPQDLRQAKEAGACGVQVGTAFACSEESGITDQIKTEIIQQHRAGTLNVITDFKASPTGYPFKRVEVEANSGRDACRACDLGYLRHVYAKDDGTLGYRCPASPRKPFINKGGTSEEAEGKHCLCNGLLATIGMGQVRRGTAVQPLVTWGEDMRFLDPILGSHKSSYSANDVIDYLLA</sequence>
<evidence type="ECO:0000256" key="2">
    <source>
        <dbReference type="ARBA" id="ARBA00022643"/>
    </source>
</evidence>
<gene>
    <name evidence="4" type="ORF">QEH59_03315</name>
</gene>
<dbReference type="Pfam" id="PF03060">
    <property type="entry name" value="NMO"/>
    <property type="match status" value="1"/>
</dbReference>
<accession>A0ABU1AFB3</accession>
<dbReference type="InterPro" id="IPR013785">
    <property type="entry name" value="Aldolase_TIM"/>
</dbReference>
<comment type="caution">
    <text evidence="4">The sequence shown here is derived from an EMBL/GenBank/DDBJ whole genome shotgun (WGS) entry which is preliminary data.</text>
</comment>